<dbReference type="AlphaFoldDB" id="A0A9D1XEC1"/>
<dbReference type="EMBL" id="DXEK01000137">
    <property type="protein sequence ID" value="HIX77556.1"/>
    <property type="molecule type" value="Genomic_DNA"/>
</dbReference>
<evidence type="ECO:0000313" key="11">
    <source>
        <dbReference type="EMBL" id="HIX77556.1"/>
    </source>
</evidence>
<evidence type="ECO:0000256" key="5">
    <source>
        <dbReference type="ARBA" id="ARBA00022723"/>
    </source>
</evidence>
<dbReference type="Pfam" id="PF02127">
    <property type="entry name" value="Peptidase_M18"/>
    <property type="match status" value="1"/>
</dbReference>
<name>A0A9D1XEC1_9FIRM</name>
<keyword evidence="8 9" id="KW-0482">Metalloprotease</keyword>
<dbReference type="Proteomes" id="UP000886890">
    <property type="component" value="Unassembled WGS sequence"/>
</dbReference>
<comment type="caution">
    <text evidence="11">The sequence shown here is derived from an EMBL/GenBank/DDBJ whole genome shotgun (WGS) entry which is preliminary data.</text>
</comment>
<comment type="similarity">
    <text evidence="2 9">Belongs to the peptidase M18 family.</text>
</comment>
<dbReference type="GO" id="GO:0005737">
    <property type="term" value="C:cytoplasm"/>
    <property type="evidence" value="ECO:0007669"/>
    <property type="project" value="UniProtKB-ARBA"/>
</dbReference>
<dbReference type="NCBIfam" id="NF002759">
    <property type="entry name" value="PRK02813.1"/>
    <property type="match status" value="1"/>
</dbReference>
<evidence type="ECO:0000256" key="1">
    <source>
        <dbReference type="ARBA" id="ARBA00001947"/>
    </source>
</evidence>
<dbReference type="GO" id="GO:0006508">
    <property type="term" value="P:proteolysis"/>
    <property type="evidence" value="ECO:0007669"/>
    <property type="project" value="UniProtKB-KW"/>
</dbReference>
<sequence length="433" mass="47155">MTAKERTQALLSFIEKSPSPFHAVREISGRLEQEGFEYLPETKPFQVVRGGKYYTQRNGSSIIAFRIPENPKGGFQMMASHSDSPCFKIKGENPFVTDANYTRLNVERYGGMIMAPWLDRPLGIAGRVIVRTENGVRAELVDSGKNLAVIPNMPIHLSRQMNESLSYDTQKEMLPVIGGPDAKEHFFEAIGCSASADQILGMDLYLYNRVPGTLYGTDEEYVGSAKLDDLQCAYGTLEGFLAAQGGEKISVYCVFDNEEVGSSTKQGAASTFLADTLERIWNGLGGDALSLKCAVADSFLVSADNAHAQHPAHPDKYDPNSRVYMNKGIVIKQSANQKYTTDAMSEAVTKKICQDAGVPCQIFANHSNIPGGSTLGGISSSQVSAASVDIGLAQLAMHSPYETAGTLDTEYLVQFSRKFYETPLHAEDGGFTF</sequence>
<dbReference type="SUPFAM" id="SSF101821">
    <property type="entry name" value="Aminopeptidase/glucanase lid domain"/>
    <property type="match status" value="1"/>
</dbReference>
<evidence type="ECO:0000256" key="7">
    <source>
        <dbReference type="ARBA" id="ARBA00022833"/>
    </source>
</evidence>
<organism evidence="11 12">
    <name type="scientific">Candidatus Fusicatenibacter merdavium</name>
    <dbReference type="NCBI Taxonomy" id="2838600"/>
    <lineage>
        <taxon>Bacteria</taxon>
        <taxon>Bacillati</taxon>
        <taxon>Bacillota</taxon>
        <taxon>Clostridia</taxon>
        <taxon>Lachnospirales</taxon>
        <taxon>Lachnospiraceae</taxon>
        <taxon>Fusicatenibacter</taxon>
    </lineage>
</organism>
<evidence type="ECO:0000256" key="8">
    <source>
        <dbReference type="ARBA" id="ARBA00023049"/>
    </source>
</evidence>
<dbReference type="InterPro" id="IPR023358">
    <property type="entry name" value="Peptidase_M18_dom2"/>
</dbReference>
<evidence type="ECO:0000256" key="10">
    <source>
        <dbReference type="RuleBase" id="RU004387"/>
    </source>
</evidence>
<evidence type="ECO:0000313" key="12">
    <source>
        <dbReference type="Proteomes" id="UP000886890"/>
    </source>
</evidence>
<evidence type="ECO:0000256" key="2">
    <source>
        <dbReference type="ARBA" id="ARBA00008290"/>
    </source>
</evidence>
<dbReference type="GO" id="GO:0008237">
    <property type="term" value="F:metallopeptidase activity"/>
    <property type="evidence" value="ECO:0007669"/>
    <property type="project" value="UniProtKB-KW"/>
</dbReference>
<dbReference type="SUPFAM" id="SSF53187">
    <property type="entry name" value="Zn-dependent exopeptidases"/>
    <property type="match status" value="1"/>
</dbReference>
<evidence type="ECO:0000256" key="9">
    <source>
        <dbReference type="RuleBase" id="RU004386"/>
    </source>
</evidence>
<reference evidence="11" key="2">
    <citation type="submission" date="2021-04" db="EMBL/GenBank/DDBJ databases">
        <authorList>
            <person name="Gilroy R."/>
        </authorList>
    </citation>
    <scope>NUCLEOTIDE SEQUENCE</scope>
    <source>
        <strain evidence="11">CHK183-1962</strain>
    </source>
</reference>
<protein>
    <recommendedName>
        <fullName evidence="10">M18 family aminopeptidase</fullName>
        <ecNumber evidence="10">3.4.11.-</ecNumber>
    </recommendedName>
</protein>
<dbReference type="PANTHER" id="PTHR28570:SF3">
    <property type="entry name" value="ASPARTYL AMINOPEPTIDASE"/>
    <property type="match status" value="1"/>
</dbReference>
<dbReference type="PANTHER" id="PTHR28570">
    <property type="entry name" value="ASPARTYL AMINOPEPTIDASE"/>
    <property type="match status" value="1"/>
</dbReference>
<proteinExistence type="inferred from homology"/>
<accession>A0A9D1XEC1</accession>
<dbReference type="GO" id="GO:0004177">
    <property type="term" value="F:aminopeptidase activity"/>
    <property type="evidence" value="ECO:0007669"/>
    <property type="project" value="UniProtKB-KW"/>
</dbReference>
<keyword evidence="6 9" id="KW-0378">Hydrolase</keyword>
<keyword evidence="3 9" id="KW-0031">Aminopeptidase</keyword>
<reference evidence="11" key="1">
    <citation type="journal article" date="2021" name="PeerJ">
        <title>Extensive microbial diversity within the chicken gut microbiome revealed by metagenomics and culture.</title>
        <authorList>
            <person name="Gilroy R."/>
            <person name="Ravi A."/>
            <person name="Getino M."/>
            <person name="Pursley I."/>
            <person name="Horton D.L."/>
            <person name="Alikhan N.F."/>
            <person name="Baker D."/>
            <person name="Gharbi K."/>
            <person name="Hall N."/>
            <person name="Watson M."/>
            <person name="Adriaenssens E.M."/>
            <person name="Foster-Nyarko E."/>
            <person name="Jarju S."/>
            <person name="Secka A."/>
            <person name="Antonio M."/>
            <person name="Oren A."/>
            <person name="Chaudhuri R.R."/>
            <person name="La Ragione R."/>
            <person name="Hildebrand F."/>
            <person name="Pallen M.J."/>
        </authorList>
    </citation>
    <scope>NUCLEOTIDE SEQUENCE</scope>
    <source>
        <strain evidence="11">CHK183-1962</strain>
    </source>
</reference>
<dbReference type="GO" id="GO:0008270">
    <property type="term" value="F:zinc ion binding"/>
    <property type="evidence" value="ECO:0007669"/>
    <property type="project" value="InterPro"/>
</dbReference>
<gene>
    <name evidence="11" type="ORF">H9734_08195</name>
</gene>
<evidence type="ECO:0000256" key="4">
    <source>
        <dbReference type="ARBA" id="ARBA00022670"/>
    </source>
</evidence>
<keyword evidence="7 9" id="KW-0862">Zinc</keyword>
<evidence type="ECO:0000256" key="3">
    <source>
        <dbReference type="ARBA" id="ARBA00022438"/>
    </source>
</evidence>
<dbReference type="EC" id="3.4.11.-" evidence="10"/>
<keyword evidence="5 9" id="KW-0479">Metal-binding</keyword>
<dbReference type="Gene3D" id="3.40.630.10">
    <property type="entry name" value="Zn peptidases"/>
    <property type="match status" value="1"/>
</dbReference>
<dbReference type="Gene3D" id="2.30.250.10">
    <property type="entry name" value="Aminopeptidase i, Domain 2"/>
    <property type="match status" value="1"/>
</dbReference>
<dbReference type="PRINTS" id="PR00932">
    <property type="entry name" value="AMINO1PTASE"/>
</dbReference>
<dbReference type="InterPro" id="IPR001948">
    <property type="entry name" value="Peptidase_M18"/>
</dbReference>
<evidence type="ECO:0000256" key="6">
    <source>
        <dbReference type="ARBA" id="ARBA00022801"/>
    </source>
</evidence>
<comment type="cofactor">
    <cofactor evidence="1 10">
        <name>Zn(2+)</name>
        <dbReference type="ChEBI" id="CHEBI:29105"/>
    </cofactor>
</comment>
<keyword evidence="4 9" id="KW-0645">Protease</keyword>